<sequence>MKRFIYLIILLFISIYSNAQSSEILFEKGNQAYKNKQYEIALKNYLQINNKKDISADLYYNIGNTYFRLNDYANAILYYERGILLKPYDDNLNTNLKVAKARLKSDVYIMPNFFLVDWWNNISNLFIASIWTIVSIILLLISCIVFTYYYFSVNNKKFFFYSFILSSILFIVSFFAGFTRQKQIQSKDSAIVFSEATMGKDSPDENSTDKIKIVKGQKIKIVDKSNNWIKIKTEDGKEAWIENKNVVII</sequence>
<dbReference type="Pfam" id="PF00515">
    <property type="entry name" value="TPR_1"/>
    <property type="match status" value="1"/>
</dbReference>
<feature type="domain" description="SH3b" evidence="2">
    <location>
        <begin position="187"/>
        <end position="249"/>
    </location>
</feature>
<name>A0A644TI39_9ZZZZ</name>
<dbReference type="InterPro" id="IPR011990">
    <property type="entry name" value="TPR-like_helical_dom_sf"/>
</dbReference>
<feature type="transmembrane region" description="Helical" evidence="1">
    <location>
        <begin position="158"/>
        <end position="178"/>
    </location>
</feature>
<dbReference type="PROSITE" id="PS51781">
    <property type="entry name" value="SH3B"/>
    <property type="match status" value="1"/>
</dbReference>
<gene>
    <name evidence="3" type="ORF">SDC9_12362</name>
</gene>
<dbReference type="Pfam" id="PF08239">
    <property type="entry name" value="SH3_3"/>
    <property type="match status" value="1"/>
</dbReference>
<comment type="caution">
    <text evidence="3">The sequence shown here is derived from an EMBL/GenBank/DDBJ whole genome shotgun (WGS) entry which is preliminary data.</text>
</comment>
<dbReference type="AlphaFoldDB" id="A0A644TI39"/>
<dbReference type="Gene3D" id="1.25.40.10">
    <property type="entry name" value="Tetratricopeptide repeat domain"/>
    <property type="match status" value="1"/>
</dbReference>
<dbReference type="EMBL" id="VSSQ01000033">
    <property type="protein sequence ID" value="MPL66675.1"/>
    <property type="molecule type" value="Genomic_DNA"/>
</dbReference>
<feature type="transmembrane region" description="Helical" evidence="1">
    <location>
        <begin position="125"/>
        <end position="151"/>
    </location>
</feature>
<keyword evidence="1" id="KW-0472">Membrane</keyword>
<keyword evidence="1" id="KW-1133">Transmembrane helix</keyword>
<accession>A0A644TI39</accession>
<dbReference type="SMART" id="SM00028">
    <property type="entry name" value="TPR"/>
    <property type="match status" value="2"/>
</dbReference>
<keyword evidence="1" id="KW-0812">Transmembrane</keyword>
<proteinExistence type="predicted"/>
<dbReference type="SUPFAM" id="SSF48452">
    <property type="entry name" value="TPR-like"/>
    <property type="match status" value="1"/>
</dbReference>
<protein>
    <recommendedName>
        <fullName evidence="2">SH3b domain-containing protein</fullName>
    </recommendedName>
</protein>
<evidence type="ECO:0000259" key="2">
    <source>
        <dbReference type="PROSITE" id="PS51781"/>
    </source>
</evidence>
<dbReference type="Gene3D" id="2.30.30.40">
    <property type="entry name" value="SH3 Domains"/>
    <property type="match status" value="1"/>
</dbReference>
<dbReference type="InterPro" id="IPR003646">
    <property type="entry name" value="SH3-like_bac-type"/>
</dbReference>
<dbReference type="PROSITE" id="PS50293">
    <property type="entry name" value="TPR_REGION"/>
    <property type="match status" value="1"/>
</dbReference>
<evidence type="ECO:0000256" key="1">
    <source>
        <dbReference type="SAM" id="Phobius"/>
    </source>
</evidence>
<reference evidence="3" key="1">
    <citation type="submission" date="2019-08" db="EMBL/GenBank/DDBJ databases">
        <authorList>
            <person name="Kucharzyk K."/>
            <person name="Murdoch R.W."/>
            <person name="Higgins S."/>
            <person name="Loffler F."/>
        </authorList>
    </citation>
    <scope>NUCLEOTIDE SEQUENCE</scope>
</reference>
<organism evidence="3">
    <name type="scientific">bioreactor metagenome</name>
    <dbReference type="NCBI Taxonomy" id="1076179"/>
    <lineage>
        <taxon>unclassified sequences</taxon>
        <taxon>metagenomes</taxon>
        <taxon>ecological metagenomes</taxon>
    </lineage>
</organism>
<evidence type="ECO:0000313" key="3">
    <source>
        <dbReference type="EMBL" id="MPL66675.1"/>
    </source>
</evidence>
<dbReference type="InterPro" id="IPR019734">
    <property type="entry name" value="TPR_rpt"/>
</dbReference>
<dbReference type="PROSITE" id="PS50005">
    <property type="entry name" value="TPR"/>
    <property type="match status" value="1"/>
</dbReference>